<evidence type="ECO:0000313" key="1">
    <source>
        <dbReference type="EMBL" id="QDS90364.1"/>
    </source>
</evidence>
<organism evidence="1 2">
    <name type="scientific">Rosistilla ulvae</name>
    <dbReference type="NCBI Taxonomy" id="1930277"/>
    <lineage>
        <taxon>Bacteria</taxon>
        <taxon>Pseudomonadati</taxon>
        <taxon>Planctomycetota</taxon>
        <taxon>Planctomycetia</taxon>
        <taxon>Pirellulales</taxon>
        <taxon>Pirellulaceae</taxon>
        <taxon>Rosistilla</taxon>
    </lineage>
</organism>
<dbReference type="Pfam" id="PF14070">
    <property type="entry name" value="YjfB_motility"/>
    <property type="match status" value="1"/>
</dbReference>
<dbReference type="KEGG" id="ruv:EC9_45720"/>
<dbReference type="AlphaFoldDB" id="A0A517M664"/>
<sequence>MSSVNGIIQTATAISNAQLHNKVDIAVLKKQQEASQQAGDAAVQLIEAAAAAGKQIDSLELSDG</sequence>
<proteinExistence type="predicted"/>
<protein>
    <recommendedName>
        <fullName evidence="3">Motility protein</fullName>
    </recommendedName>
</protein>
<gene>
    <name evidence="1" type="ORF">EC9_45720</name>
</gene>
<keyword evidence="2" id="KW-1185">Reference proteome</keyword>
<evidence type="ECO:0000313" key="2">
    <source>
        <dbReference type="Proteomes" id="UP000319557"/>
    </source>
</evidence>
<dbReference type="OrthoDB" id="9897403at2"/>
<dbReference type="InterPro" id="IPR025906">
    <property type="entry name" value="YjfB_motility"/>
</dbReference>
<accession>A0A517M664</accession>
<evidence type="ECO:0008006" key="3">
    <source>
        <dbReference type="Google" id="ProtNLM"/>
    </source>
</evidence>
<dbReference type="EMBL" id="CP036261">
    <property type="protein sequence ID" value="QDS90364.1"/>
    <property type="molecule type" value="Genomic_DNA"/>
</dbReference>
<dbReference type="Proteomes" id="UP000319557">
    <property type="component" value="Chromosome"/>
</dbReference>
<reference evidence="1 2" key="1">
    <citation type="submission" date="2019-02" db="EMBL/GenBank/DDBJ databases">
        <title>Deep-cultivation of Planctomycetes and their phenomic and genomic characterization uncovers novel biology.</title>
        <authorList>
            <person name="Wiegand S."/>
            <person name="Jogler M."/>
            <person name="Boedeker C."/>
            <person name="Pinto D."/>
            <person name="Vollmers J."/>
            <person name="Rivas-Marin E."/>
            <person name="Kohn T."/>
            <person name="Peeters S.H."/>
            <person name="Heuer A."/>
            <person name="Rast P."/>
            <person name="Oberbeckmann S."/>
            <person name="Bunk B."/>
            <person name="Jeske O."/>
            <person name="Meyerdierks A."/>
            <person name="Storesund J.E."/>
            <person name="Kallscheuer N."/>
            <person name="Luecker S."/>
            <person name="Lage O.M."/>
            <person name="Pohl T."/>
            <person name="Merkel B.J."/>
            <person name="Hornburger P."/>
            <person name="Mueller R.-W."/>
            <person name="Bruemmer F."/>
            <person name="Labrenz M."/>
            <person name="Spormann A.M."/>
            <person name="Op den Camp H."/>
            <person name="Overmann J."/>
            <person name="Amann R."/>
            <person name="Jetten M.S.M."/>
            <person name="Mascher T."/>
            <person name="Medema M.H."/>
            <person name="Devos D.P."/>
            <person name="Kaster A.-K."/>
            <person name="Ovreas L."/>
            <person name="Rohde M."/>
            <person name="Galperin M.Y."/>
            <person name="Jogler C."/>
        </authorList>
    </citation>
    <scope>NUCLEOTIDE SEQUENCE [LARGE SCALE GENOMIC DNA]</scope>
    <source>
        <strain evidence="1 2">EC9</strain>
    </source>
</reference>
<dbReference type="RefSeq" id="WP_145348189.1">
    <property type="nucleotide sequence ID" value="NZ_CP036261.1"/>
</dbReference>
<name>A0A517M664_9BACT</name>